<comment type="similarity">
    <text evidence="4">Belongs to the GcvT family. CAF17/IBA57 subfamily.</text>
</comment>
<dbReference type="GO" id="GO:0008168">
    <property type="term" value="F:methyltransferase activity"/>
    <property type="evidence" value="ECO:0007669"/>
    <property type="project" value="UniProtKB-KW"/>
</dbReference>
<dbReference type="OrthoDB" id="191995at2759"/>
<dbReference type="InterPro" id="IPR017703">
    <property type="entry name" value="YgfZ/GCV_T_CS"/>
</dbReference>
<dbReference type="GO" id="GO:0005759">
    <property type="term" value="C:mitochondrial matrix"/>
    <property type="evidence" value="ECO:0007669"/>
    <property type="project" value="TreeGrafter"/>
</dbReference>
<dbReference type="InterPro" id="IPR045179">
    <property type="entry name" value="YgfZ/GcvT"/>
</dbReference>
<dbReference type="GO" id="GO:0032259">
    <property type="term" value="P:methylation"/>
    <property type="evidence" value="ECO:0007669"/>
    <property type="project" value="UniProtKB-KW"/>
</dbReference>
<feature type="region of interest" description="Disordered" evidence="5">
    <location>
        <begin position="300"/>
        <end position="319"/>
    </location>
</feature>
<name>A0A5C3QY99_9AGAR</name>
<dbReference type="Proteomes" id="UP000305067">
    <property type="component" value="Unassembled WGS sequence"/>
</dbReference>
<dbReference type="SUPFAM" id="SSF103025">
    <property type="entry name" value="Folate-binding domain"/>
    <property type="match status" value="1"/>
</dbReference>
<accession>A0A5C3QY99</accession>
<sequence>MSLLRPLTSLSLTPSLAPISHRSLLSISGSQSTLFLHGVLSSAVLPPASPQYSSFLSPQGRVLHDVFVYTRPPAVPGQPTYIIEYDSRKADAKPLYDTLKRYVLRAKVKIRDVGEEYDVYAKWGGEGGVVGPWERSGKNGWVWSKSGSGAVQPVWGDKDADWPWGREHSRIRDRRAVGMGERILVPKGELPPESATHALLPSSSYTLHRILHGVPEGTHDIPPHSAFPMESNFDISDAVDFRKGCYVGQELTVRTYHTGAIRKRVFPVLIHGVDEKPTEVTLNPSFPSLPTDSDIKPVLTPRAPDDDLPPIPRPRGSGKLLTNMQGVGLALMRLEQLDAATRGDMTLQVQGPEGKMYGVSHWVPEGFPIDV</sequence>
<dbReference type="InterPro" id="IPR027266">
    <property type="entry name" value="TrmE/GcvT-like"/>
</dbReference>
<protein>
    <submittedName>
        <fullName evidence="6">Aminomethyltransferase folate-binding domain-containing protein</fullName>
    </submittedName>
</protein>
<keyword evidence="7" id="KW-1185">Reference proteome</keyword>
<evidence type="ECO:0000256" key="3">
    <source>
        <dbReference type="ARBA" id="ARBA00023128"/>
    </source>
</evidence>
<dbReference type="PANTHER" id="PTHR22602:SF0">
    <property type="entry name" value="TRANSFERASE CAF17, MITOCHONDRIAL-RELATED"/>
    <property type="match status" value="1"/>
</dbReference>
<evidence type="ECO:0000256" key="5">
    <source>
        <dbReference type="SAM" id="MobiDB-lite"/>
    </source>
</evidence>
<evidence type="ECO:0000256" key="2">
    <source>
        <dbReference type="ARBA" id="ARBA00022946"/>
    </source>
</evidence>
<keyword evidence="3" id="KW-0496">Mitochondrion</keyword>
<dbReference type="AlphaFoldDB" id="A0A5C3QY99"/>
<dbReference type="PANTHER" id="PTHR22602">
    <property type="entry name" value="TRANSFERASE CAF17, MITOCHONDRIAL-RELATED"/>
    <property type="match status" value="1"/>
</dbReference>
<organism evidence="6 7">
    <name type="scientific">Pterulicium gracile</name>
    <dbReference type="NCBI Taxonomy" id="1884261"/>
    <lineage>
        <taxon>Eukaryota</taxon>
        <taxon>Fungi</taxon>
        <taxon>Dikarya</taxon>
        <taxon>Basidiomycota</taxon>
        <taxon>Agaricomycotina</taxon>
        <taxon>Agaricomycetes</taxon>
        <taxon>Agaricomycetidae</taxon>
        <taxon>Agaricales</taxon>
        <taxon>Pleurotineae</taxon>
        <taxon>Pterulaceae</taxon>
        <taxon>Pterulicium</taxon>
    </lineage>
</organism>
<reference evidence="6 7" key="1">
    <citation type="journal article" date="2019" name="Nat. Ecol. Evol.">
        <title>Megaphylogeny resolves global patterns of mushroom evolution.</title>
        <authorList>
            <person name="Varga T."/>
            <person name="Krizsan K."/>
            <person name="Foldi C."/>
            <person name="Dima B."/>
            <person name="Sanchez-Garcia M."/>
            <person name="Sanchez-Ramirez S."/>
            <person name="Szollosi G.J."/>
            <person name="Szarkandi J.G."/>
            <person name="Papp V."/>
            <person name="Albert L."/>
            <person name="Andreopoulos W."/>
            <person name="Angelini C."/>
            <person name="Antonin V."/>
            <person name="Barry K.W."/>
            <person name="Bougher N.L."/>
            <person name="Buchanan P."/>
            <person name="Buyck B."/>
            <person name="Bense V."/>
            <person name="Catcheside P."/>
            <person name="Chovatia M."/>
            <person name="Cooper J."/>
            <person name="Damon W."/>
            <person name="Desjardin D."/>
            <person name="Finy P."/>
            <person name="Geml J."/>
            <person name="Haridas S."/>
            <person name="Hughes K."/>
            <person name="Justo A."/>
            <person name="Karasinski D."/>
            <person name="Kautmanova I."/>
            <person name="Kiss B."/>
            <person name="Kocsube S."/>
            <person name="Kotiranta H."/>
            <person name="LaButti K.M."/>
            <person name="Lechner B.E."/>
            <person name="Liimatainen K."/>
            <person name="Lipzen A."/>
            <person name="Lukacs Z."/>
            <person name="Mihaltcheva S."/>
            <person name="Morgado L.N."/>
            <person name="Niskanen T."/>
            <person name="Noordeloos M.E."/>
            <person name="Ohm R.A."/>
            <person name="Ortiz-Santana B."/>
            <person name="Ovrebo C."/>
            <person name="Racz N."/>
            <person name="Riley R."/>
            <person name="Savchenko A."/>
            <person name="Shiryaev A."/>
            <person name="Soop K."/>
            <person name="Spirin V."/>
            <person name="Szebenyi C."/>
            <person name="Tomsovsky M."/>
            <person name="Tulloss R.E."/>
            <person name="Uehling J."/>
            <person name="Grigoriev I.V."/>
            <person name="Vagvolgyi C."/>
            <person name="Papp T."/>
            <person name="Martin F.M."/>
            <person name="Miettinen O."/>
            <person name="Hibbett D.S."/>
            <person name="Nagy L.G."/>
        </authorList>
    </citation>
    <scope>NUCLEOTIDE SEQUENCE [LARGE SCALE GENOMIC DNA]</scope>
    <source>
        <strain evidence="6 7">CBS 309.79</strain>
    </source>
</reference>
<evidence type="ECO:0000313" key="6">
    <source>
        <dbReference type="EMBL" id="TFL05760.1"/>
    </source>
</evidence>
<keyword evidence="2" id="KW-0809">Transit peptide</keyword>
<evidence type="ECO:0000256" key="4">
    <source>
        <dbReference type="ARBA" id="ARBA00093447"/>
    </source>
</evidence>
<dbReference type="EMBL" id="ML178816">
    <property type="protein sequence ID" value="TFL05760.1"/>
    <property type="molecule type" value="Genomic_DNA"/>
</dbReference>
<evidence type="ECO:0000313" key="7">
    <source>
        <dbReference type="Proteomes" id="UP000305067"/>
    </source>
</evidence>
<comment type="subcellular location">
    <subcellularLocation>
        <location evidence="1">Mitochondrion</location>
    </subcellularLocation>
</comment>
<keyword evidence="6" id="KW-0489">Methyltransferase</keyword>
<proteinExistence type="inferred from homology"/>
<dbReference type="NCBIfam" id="TIGR03317">
    <property type="entry name" value="ygfZ_signature"/>
    <property type="match status" value="1"/>
</dbReference>
<dbReference type="Gene3D" id="3.30.1360.120">
    <property type="entry name" value="Probable tRNA modification gtpase trme, domain 1"/>
    <property type="match status" value="1"/>
</dbReference>
<keyword evidence="6" id="KW-0808">Transferase</keyword>
<dbReference type="STRING" id="1884261.A0A5C3QY99"/>
<gene>
    <name evidence="6" type="ORF">BDV98DRAFT_647936</name>
</gene>
<dbReference type="GO" id="GO:0016226">
    <property type="term" value="P:iron-sulfur cluster assembly"/>
    <property type="evidence" value="ECO:0007669"/>
    <property type="project" value="TreeGrafter"/>
</dbReference>
<evidence type="ECO:0000256" key="1">
    <source>
        <dbReference type="ARBA" id="ARBA00004173"/>
    </source>
</evidence>